<comment type="subcellular location">
    <subcellularLocation>
        <location evidence="1 10">Cytoplasm</location>
    </subcellularLocation>
</comment>
<dbReference type="GO" id="GO:0005737">
    <property type="term" value="C:cytoplasm"/>
    <property type="evidence" value="ECO:0007669"/>
    <property type="project" value="UniProtKB-SubCell"/>
</dbReference>
<dbReference type="InterPro" id="IPR005905">
    <property type="entry name" value="D_ala_D_ala"/>
</dbReference>
<evidence type="ECO:0000256" key="3">
    <source>
        <dbReference type="ARBA" id="ARBA00022490"/>
    </source>
</evidence>
<feature type="domain" description="ATP-grasp" evidence="14">
    <location>
        <begin position="132"/>
        <end position="338"/>
    </location>
</feature>
<evidence type="ECO:0000256" key="2">
    <source>
        <dbReference type="ARBA" id="ARBA00010871"/>
    </source>
</evidence>
<dbReference type="InterPro" id="IPR016185">
    <property type="entry name" value="PreATP-grasp_dom_sf"/>
</dbReference>
<keyword evidence="6 13" id="KW-0067">ATP-binding</keyword>
<dbReference type="GO" id="GO:0005524">
    <property type="term" value="F:ATP binding"/>
    <property type="evidence" value="ECO:0007669"/>
    <property type="project" value="UniProtKB-UniRule"/>
</dbReference>
<keyword evidence="12" id="KW-0479">Metal-binding</keyword>
<keyword evidence="5 13" id="KW-0547">Nucleotide-binding</keyword>
<comment type="caution">
    <text evidence="15">The sequence shown here is derived from an EMBL/GenBank/DDBJ whole genome shotgun (WGS) entry which is preliminary data.</text>
</comment>
<proteinExistence type="inferred from homology"/>
<dbReference type="NCBIfam" id="NF002528">
    <property type="entry name" value="PRK01966.1-4"/>
    <property type="match status" value="1"/>
</dbReference>
<dbReference type="HAMAP" id="MF_00047">
    <property type="entry name" value="Dala_Dala_lig"/>
    <property type="match status" value="1"/>
</dbReference>
<evidence type="ECO:0000256" key="4">
    <source>
        <dbReference type="ARBA" id="ARBA00022598"/>
    </source>
</evidence>
<comment type="similarity">
    <text evidence="2 10">Belongs to the D-alanine--D-alanine ligase family.</text>
</comment>
<evidence type="ECO:0000256" key="12">
    <source>
        <dbReference type="PIRSR" id="PIRSR039102-3"/>
    </source>
</evidence>
<feature type="binding site" evidence="12">
    <location>
        <position position="307"/>
    </location>
    <ligand>
        <name>Mg(2+)</name>
        <dbReference type="ChEBI" id="CHEBI:18420"/>
        <label>2</label>
    </ligand>
</feature>
<dbReference type="InterPro" id="IPR011761">
    <property type="entry name" value="ATP-grasp"/>
</dbReference>
<dbReference type="Gene3D" id="3.30.1490.20">
    <property type="entry name" value="ATP-grasp fold, A domain"/>
    <property type="match status" value="1"/>
</dbReference>
<dbReference type="Proteomes" id="UP000177626">
    <property type="component" value="Unassembled WGS sequence"/>
</dbReference>
<evidence type="ECO:0000256" key="5">
    <source>
        <dbReference type="ARBA" id="ARBA00022741"/>
    </source>
</evidence>
<evidence type="ECO:0000256" key="8">
    <source>
        <dbReference type="ARBA" id="ARBA00022984"/>
    </source>
</evidence>
<dbReference type="Gene3D" id="3.30.470.20">
    <property type="entry name" value="ATP-grasp fold, B domain"/>
    <property type="match status" value="1"/>
</dbReference>
<keyword evidence="9 10" id="KW-0961">Cell wall biogenesis/degradation</keyword>
<dbReference type="InterPro" id="IPR013815">
    <property type="entry name" value="ATP_grasp_subdomain_1"/>
</dbReference>
<dbReference type="InterPro" id="IPR011127">
    <property type="entry name" value="Dala_Dala_lig_N"/>
</dbReference>
<evidence type="ECO:0000256" key="9">
    <source>
        <dbReference type="ARBA" id="ARBA00023316"/>
    </source>
</evidence>
<reference evidence="15 16" key="1">
    <citation type="journal article" date="2016" name="Nat. Commun.">
        <title>Thousands of microbial genomes shed light on interconnected biogeochemical processes in an aquifer system.</title>
        <authorList>
            <person name="Anantharaman K."/>
            <person name="Brown C.T."/>
            <person name="Hug L.A."/>
            <person name="Sharon I."/>
            <person name="Castelle C.J."/>
            <person name="Probst A.J."/>
            <person name="Thomas B.C."/>
            <person name="Singh A."/>
            <person name="Wilkins M.J."/>
            <person name="Karaoz U."/>
            <person name="Brodie E.L."/>
            <person name="Williams K.H."/>
            <person name="Hubbard S.S."/>
            <person name="Banfield J.F."/>
        </authorList>
    </citation>
    <scope>NUCLEOTIDE SEQUENCE [LARGE SCALE GENOMIC DNA]</scope>
</reference>
<feature type="binding site" evidence="12">
    <location>
        <position position="293"/>
    </location>
    <ligand>
        <name>Mg(2+)</name>
        <dbReference type="ChEBI" id="CHEBI:18420"/>
        <label>1</label>
    </ligand>
</feature>
<evidence type="ECO:0000313" key="16">
    <source>
        <dbReference type="Proteomes" id="UP000177626"/>
    </source>
</evidence>
<dbReference type="PIRSF" id="PIRSF039102">
    <property type="entry name" value="Ddl/VanB"/>
    <property type="match status" value="1"/>
</dbReference>
<dbReference type="InterPro" id="IPR011095">
    <property type="entry name" value="Dala_Dala_lig_C"/>
</dbReference>
<evidence type="ECO:0000256" key="10">
    <source>
        <dbReference type="HAMAP-Rule" id="MF_00047"/>
    </source>
</evidence>
<evidence type="ECO:0000313" key="15">
    <source>
        <dbReference type="EMBL" id="OGY93729.1"/>
    </source>
</evidence>
<keyword evidence="7 10" id="KW-0133">Cell shape</keyword>
<comment type="cofactor">
    <cofactor evidence="12">
        <name>Mg(2+)</name>
        <dbReference type="ChEBI" id="CHEBI:18420"/>
    </cofactor>
    <cofactor evidence="12">
        <name>Mn(2+)</name>
        <dbReference type="ChEBI" id="CHEBI:29035"/>
    </cofactor>
    <text evidence="12">Binds 2 magnesium or manganese ions per subunit.</text>
</comment>
<name>A0A1G2BYW1_9BACT</name>
<feature type="active site" evidence="11">
    <location>
        <position position="180"/>
    </location>
</feature>
<dbReference type="GO" id="GO:0046872">
    <property type="term" value="F:metal ion binding"/>
    <property type="evidence" value="ECO:0007669"/>
    <property type="project" value="UniProtKB-KW"/>
</dbReference>
<evidence type="ECO:0000256" key="1">
    <source>
        <dbReference type="ARBA" id="ARBA00004496"/>
    </source>
</evidence>
<comment type="catalytic activity">
    <reaction evidence="10">
        <text>2 D-alanine + ATP = D-alanyl-D-alanine + ADP + phosphate + H(+)</text>
        <dbReference type="Rhea" id="RHEA:11224"/>
        <dbReference type="ChEBI" id="CHEBI:15378"/>
        <dbReference type="ChEBI" id="CHEBI:30616"/>
        <dbReference type="ChEBI" id="CHEBI:43474"/>
        <dbReference type="ChEBI" id="CHEBI:57416"/>
        <dbReference type="ChEBI" id="CHEBI:57822"/>
        <dbReference type="ChEBI" id="CHEBI:456216"/>
        <dbReference type="EC" id="6.3.2.4"/>
    </reaction>
</comment>
<dbReference type="AlphaFoldDB" id="A0A1G2BYW1"/>
<evidence type="ECO:0000259" key="14">
    <source>
        <dbReference type="PROSITE" id="PS50975"/>
    </source>
</evidence>
<keyword evidence="12" id="KW-0464">Manganese</keyword>
<dbReference type="NCBIfam" id="NF002378">
    <property type="entry name" value="PRK01372.1"/>
    <property type="match status" value="1"/>
</dbReference>
<keyword evidence="8 10" id="KW-0573">Peptidoglycan synthesis</keyword>
<dbReference type="PROSITE" id="PS00844">
    <property type="entry name" value="DALA_DALA_LIGASE_2"/>
    <property type="match status" value="1"/>
</dbReference>
<feature type="active site" evidence="11">
    <location>
        <position position="17"/>
    </location>
</feature>
<evidence type="ECO:0000256" key="13">
    <source>
        <dbReference type="PROSITE-ProRule" id="PRU00409"/>
    </source>
</evidence>
<dbReference type="GO" id="GO:0009252">
    <property type="term" value="P:peptidoglycan biosynthetic process"/>
    <property type="evidence" value="ECO:0007669"/>
    <property type="project" value="UniProtKB-UniRule"/>
</dbReference>
<dbReference type="SUPFAM" id="SSF56059">
    <property type="entry name" value="Glutathione synthetase ATP-binding domain-like"/>
    <property type="match status" value="1"/>
</dbReference>
<dbReference type="GO" id="GO:0008360">
    <property type="term" value="P:regulation of cell shape"/>
    <property type="evidence" value="ECO:0007669"/>
    <property type="project" value="UniProtKB-KW"/>
</dbReference>
<dbReference type="Gene3D" id="3.40.50.20">
    <property type="match status" value="1"/>
</dbReference>
<feature type="binding site" evidence="12">
    <location>
        <position position="305"/>
    </location>
    <ligand>
        <name>Mg(2+)</name>
        <dbReference type="ChEBI" id="CHEBI:18420"/>
        <label>2</label>
    </ligand>
</feature>
<organism evidence="15 16">
    <name type="scientific">Candidatus Komeilibacteria bacterium RIFOXYC1_FULL_37_11</name>
    <dbReference type="NCBI Taxonomy" id="1798555"/>
    <lineage>
        <taxon>Bacteria</taxon>
        <taxon>Candidatus Komeiliibacteriota</taxon>
    </lineage>
</organism>
<evidence type="ECO:0000256" key="7">
    <source>
        <dbReference type="ARBA" id="ARBA00022960"/>
    </source>
</evidence>
<accession>A0A1G2BYW1</accession>
<comment type="pathway">
    <text evidence="10">Cell wall biogenesis; peptidoglycan biosynthesis.</text>
</comment>
<dbReference type="PANTHER" id="PTHR23132:SF23">
    <property type="entry name" value="D-ALANINE--D-ALANINE LIGASE B"/>
    <property type="match status" value="1"/>
</dbReference>
<dbReference type="Pfam" id="PF07478">
    <property type="entry name" value="Dala_Dala_lig_C"/>
    <property type="match status" value="1"/>
</dbReference>
<dbReference type="PROSITE" id="PS00843">
    <property type="entry name" value="DALA_DALA_LIGASE_1"/>
    <property type="match status" value="1"/>
</dbReference>
<sequence>MSKRMKIAIVVGGVSNERDISIKSGQHIFDHLSSINYDKCFVEITKEGKWLLSGDKLKIGDGVSKNKTLSILYSQRGINKNDLESFDVIFLALHGKFGEDGKIQSILDIIGIPYTGSGVLASALSMNKAKTMQFLRSMDIKTPKFLQLLNKNDIDLKVVDKFIVENFGYPCIVKPNESGSSIGINIVHSVSDLSPAIKEAYQEDNQILIEEFIKGREFTCGVLGNSNQNKILALPPVEVLTDRKFFDYEAKYISKNTKEICPADIPSKLAEDIQSLSQRVHRAIGCDGLTRSDFILKNNELYFLEINTLPGLTEGSLCPKEVKAVGMTFSEFLDKQIKLAIEKRK</sequence>
<dbReference type="Pfam" id="PF01820">
    <property type="entry name" value="Dala_Dala_lig_N"/>
    <property type="match status" value="1"/>
</dbReference>
<dbReference type="PROSITE" id="PS50975">
    <property type="entry name" value="ATP_GRASP"/>
    <property type="match status" value="1"/>
</dbReference>
<protein>
    <recommendedName>
        <fullName evidence="10">D-alanine--D-alanine ligase</fullName>
        <ecNumber evidence="10">6.3.2.4</ecNumber>
    </recommendedName>
    <alternativeName>
        <fullName evidence="10">D-Ala-D-Ala ligase</fullName>
    </alternativeName>
    <alternativeName>
        <fullName evidence="10">D-alanylalanine synthetase</fullName>
    </alternativeName>
</protein>
<dbReference type="EC" id="6.3.2.4" evidence="10"/>
<keyword evidence="12" id="KW-0460">Magnesium</keyword>
<feature type="active site" evidence="11">
    <location>
        <position position="316"/>
    </location>
</feature>
<dbReference type="GO" id="GO:0071555">
    <property type="term" value="P:cell wall organization"/>
    <property type="evidence" value="ECO:0007669"/>
    <property type="project" value="UniProtKB-KW"/>
</dbReference>
<dbReference type="PANTHER" id="PTHR23132">
    <property type="entry name" value="D-ALANINE--D-ALANINE LIGASE"/>
    <property type="match status" value="1"/>
</dbReference>
<dbReference type="NCBIfam" id="TIGR01205">
    <property type="entry name" value="D_ala_D_alaTIGR"/>
    <property type="match status" value="1"/>
</dbReference>
<dbReference type="InterPro" id="IPR000291">
    <property type="entry name" value="D-Ala_lig_Van_CS"/>
</dbReference>
<comment type="function">
    <text evidence="10">Cell wall formation.</text>
</comment>
<dbReference type="EMBL" id="MHKQ01000018">
    <property type="protein sequence ID" value="OGY93729.1"/>
    <property type="molecule type" value="Genomic_DNA"/>
</dbReference>
<keyword evidence="3 10" id="KW-0963">Cytoplasm</keyword>
<dbReference type="UniPathway" id="UPA00219"/>
<gene>
    <name evidence="10" type="primary">ddl</name>
    <name evidence="15" type="ORF">A2406_04150</name>
</gene>
<dbReference type="SUPFAM" id="SSF52440">
    <property type="entry name" value="PreATP-grasp domain"/>
    <property type="match status" value="1"/>
</dbReference>
<dbReference type="GO" id="GO:0008716">
    <property type="term" value="F:D-alanine-D-alanine ligase activity"/>
    <property type="evidence" value="ECO:0007669"/>
    <property type="project" value="UniProtKB-UniRule"/>
</dbReference>
<evidence type="ECO:0000256" key="6">
    <source>
        <dbReference type="ARBA" id="ARBA00022840"/>
    </source>
</evidence>
<feature type="binding site" evidence="12">
    <location>
        <position position="305"/>
    </location>
    <ligand>
        <name>Mg(2+)</name>
        <dbReference type="ChEBI" id="CHEBI:18420"/>
        <label>1</label>
    </ligand>
</feature>
<evidence type="ECO:0000256" key="11">
    <source>
        <dbReference type="PIRSR" id="PIRSR039102-1"/>
    </source>
</evidence>
<keyword evidence="4 10" id="KW-0436">Ligase</keyword>